<dbReference type="SUPFAM" id="SSF81442">
    <property type="entry name" value="Cytochrome c oxidase subunit I-like"/>
    <property type="match status" value="1"/>
</dbReference>
<reference evidence="3 4" key="1">
    <citation type="journal article" date="2014" name="BMC Genomics">
        <title>A genomic perspective on a new bacterial genus and species from the Alcaligenaceae family, Basilea psittacipulmonis.</title>
        <authorList>
            <person name="Whiteson K.L."/>
            <person name="Hernandez D."/>
            <person name="Lazarevic V."/>
            <person name="Gaia N."/>
            <person name="Farinelli L."/>
            <person name="Francois P."/>
            <person name="Pilo P."/>
            <person name="Frey J."/>
            <person name="Schrenzel J."/>
        </authorList>
    </citation>
    <scope>NUCLEOTIDE SEQUENCE [LARGE SCALE GENOMIC DNA]</scope>
    <source>
        <strain evidence="3 4">DSM 24701</strain>
    </source>
</reference>
<dbReference type="Proteomes" id="UP000028945">
    <property type="component" value="Chromosome"/>
</dbReference>
<protein>
    <submittedName>
        <fullName evidence="3">Nitric oxide reductase large subunit</fullName>
    </submittedName>
</protein>
<feature type="transmembrane region" description="Helical" evidence="1">
    <location>
        <begin position="664"/>
        <end position="688"/>
    </location>
</feature>
<dbReference type="eggNOG" id="COG3256">
    <property type="taxonomic scope" value="Bacteria"/>
</dbReference>
<name>A0A077DED5_9BURK</name>
<feature type="transmembrane region" description="Helical" evidence="1">
    <location>
        <begin position="230"/>
        <end position="252"/>
    </location>
</feature>
<feature type="transmembrane region" description="Helical" evidence="1">
    <location>
        <begin position="587"/>
        <end position="610"/>
    </location>
</feature>
<dbReference type="OrthoDB" id="9767153at2"/>
<feature type="transmembrane region" description="Helical" evidence="1">
    <location>
        <begin position="335"/>
        <end position="354"/>
    </location>
</feature>
<keyword evidence="1" id="KW-0812">Transmembrane</keyword>
<feature type="transmembrane region" description="Helical" evidence="1">
    <location>
        <begin position="479"/>
        <end position="505"/>
    </location>
</feature>
<dbReference type="GO" id="GO:0016020">
    <property type="term" value="C:membrane"/>
    <property type="evidence" value="ECO:0007669"/>
    <property type="project" value="InterPro"/>
</dbReference>
<dbReference type="GO" id="GO:0009060">
    <property type="term" value="P:aerobic respiration"/>
    <property type="evidence" value="ECO:0007669"/>
    <property type="project" value="InterPro"/>
</dbReference>
<keyword evidence="4" id="KW-1185">Reference proteome</keyword>
<accession>A0A077DED5</accession>
<dbReference type="InterPro" id="IPR000883">
    <property type="entry name" value="Cyt_C_Oxase_1"/>
</dbReference>
<feature type="transmembrane region" description="Helical" evidence="1">
    <location>
        <begin position="285"/>
        <end position="308"/>
    </location>
</feature>
<dbReference type="RefSeq" id="WP_038500945.1">
    <property type="nucleotide sequence ID" value="NZ_AFWK01000096.1"/>
</dbReference>
<keyword evidence="1" id="KW-0472">Membrane</keyword>
<feature type="transmembrane region" description="Helical" evidence="1">
    <location>
        <begin position="7"/>
        <end position="26"/>
    </location>
</feature>
<organism evidence="3 4">
    <name type="scientific">Basilea psittacipulmonis DSM 24701</name>
    <dbReference type="NCBI Taxonomy" id="1072685"/>
    <lineage>
        <taxon>Bacteria</taxon>
        <taxon>Pseudomonadati</taxon>
        <taxon>Pseudomonadota</taxon>
        <taxon>Betaproteobacteria</taxon>
        <taxon>Burkholderiales</taxon>
        <taxon>Alcaligenaceae</taxon>
        <taxon>Basilea</taxon>
    </lineage>
</organism>
<feature type="transmembrane region" description="Helical" evidence="1">
    <location>
        <begin position="724"/>
        <end position="742"/>
    </location>
</feature>
<sequence length="745" mass="84160">MKSYKPFWWFLGIVMVLMFTLLGYLGKEVYNDAPPIPNAYVSESGNIVYTKDDIYAGQSAWQSVGGMSIGTVWGHGAYQAPDWTADWLHRELLNWLDIQAQKKYGMSYDQLTASEQNELQFALKTEYRKNTFNAQTGVVTLSDDRIAAIEKTAAYYDKLFGNDPEYRQSREHFAMKENTMPSVQDRANLGAFFYWSAWAASTDRPGTDVTYTNNWPHEPLLGNVPTAENILWSIASVVLLLFGVGLVIWIWAFCTKHEEDHLVAPSKDPLTLISLTPSQKALWKYLLVVVALFCVQVLLGGFTAHYTVEGQSFYGIDVSSWLPYSLTRTWHVQSAIFWIATAFLAAGLFLVPIVNGGKDPKFQRAGVNILFVALLAVVALSFLGQFLAVNNMMPRDLNFWFGHQGYEFVEIGRFWQILLFVGMVFWLILMLRGVWSALKAPGDKSLLWLLTLSVTAIGLFYGSGFFYGEHTNLSIMEYWRWWIVHLWVEGFFEVFATTAIAFIFYNLGLVGLRTATVSCILSAVLFMLGGIPGTFHHLYFSGTTTPVLAVGAMFSALEVVPLIILGYEGYENWRQQHRAPWMSSLRWPILCFVAVAFWNMLGAGVFGFLINTPVSLFYVQGLNTTANHGHAALFGVYGFLSLGFVLMILRYIRPNMQFSNKLMSWAFWTMNIGLALMLFTSLLPVGIIQAHASMSEGLWYARGEEFMQTPILQTLRWVRTFGDVVFIIGVFCVMIQVVKGLAKRS</sequence>
<dbReference type="Gene3D" id="1.20.210.10">
    <property type="entry name" value="Cytochrome c oxidase-like, subunit I domain"/>
    <property type="match status" value="1"/>
</dbReference>
<dbReference type="AlphaFoldDB" id="A0A077DED5"/>
<evidence type="ECO:0000256" key="1">
    <source>
        <dbReference type="SAM" id="Phobius"/>
    </source>
</evidence>
<feature type="transmembrane region" description="Helical" evidence="1">
    <location>
        <begin position="366"/>
        <end position="388"/>
    </location>
</feature>
<dbReference type="InterPro" id="IPR036927">
    <property type="entry name" value="Cyt_c_oxase-like_su1_sf"/>
</dbReference>
<dbReference type="STRING" id="1072685.IX83_07770"/>
<feature type="transmembrane region" description="Helical" evidence="1">
    <location>
        <begin position="547"/>
        <end position="567"/>
    </location>
</feature>
<dbReference type="KEGG" id="bpsi:IX83_07770"/>
<feature type="transmembrane region" description="Helical" evidence="1">
    <location>
        <begin position="517"/>
        <end position="535"/>
    </location>
</feature>
<dbReference type="GO" id="GO:0020037">
    <property type="term" value="F:heme binding"/>
    <property type="evidence" value="ECO:0007669"/>
    <property type="project" value="InterPro"/>
</dbReference>
<keyword evidence="1" id="KW-1133">Transmembrane helix</keyword>
<feature type="transmembrane region" description="Helical" evidence="1">
    <location>
        <begin position="414"/>
        <end position="434"/>
    </location>
</feature>
<dbReference type="Pfam" id="PF22085">
    <property type="entry name" value="NorB_cytochrome_c-like"/>
    <property type="match status" value="1"/>
</dbReference>
<proteinExistence type="predicted"/>
<dbReference type="PANTHER" id="PTHR10422">
    <property type="entry name" value="CYTOCHROME C OXIDASE SUBUNIT 1"/>
    <property type="match status" value="1"/>
</dbReference>
<gene>
    <name evidence="3" type="ORF">IX83_07770</name>
</gene>
<dbReference type="HOGENOM" id="CLU_021582_0_0_4"/>
<evidence type="ECO:0000313" key="4">
    <source>
        <dbReference type="Proteomes" id="UP000028945"/>
    </source>
</evidence>
<feature type="transmembrane region" description="Helical" evidence="1">
    <location>
        <begin position="630"/>
        <end position="652"/>
    </location>
</feature>
<dbReference type="Pfam" id="PF00115">
    <property type="entry name" value="COX1"/>
    <property type="match status" value="1"/>
</dbReference>
<evidence type="ECO:0000313" key="3">
    <source>
        <dbReference type="EMBL" id="AIL33205.1"/>
    </source>
</evidence>
<feature type="domain" description="Nitric oxide reductase subunit B cytochrome c-like" evidence="2">
    <location>
        <begin position="37"/>
        <end position="217"/>
    </location>
</feature>
<dbReference type="PANTHER" id="PTHR10422:SF38">
    <property type="entry name" value="CYTOCHROME B SUBUNIT OF NITRIC OXIDE REDUCTASE"/>
    <property type="match status" value="1"/>
</dbReference>
<dbReference type="FunFam" id="1.20.210.10:FF:000008">
    <property type="entry name" value="Nitric oxide reductase large subunit"/>
    <property type="match status" value="1"/>
</dbReference>
<evidence type="ECO:0000259" key="2">
    <source>
        <dbReference type="Pfam" id="PF22085"/>
    </source>
</evidence>
<dbReference type="InterPro" id="IPR054309">
    <property type="entry name" value="NorB_cytochrome_c-like"/>
</dbReference>
<dbReference type="EMBL" id="CP009238">
    <property type="protein sequence ID" value="AIL33205.1"/>
    <property type="molecule type" value="Genomic_DNA"/>
</dbReference>
<dbReference type="GO" id="GO:0004129">
    <property type="term" value="F:cytochrome-c oxidase activity"/>
    <property type="evidence" value="ECO:0007669"/>
    <property type="project" value="InterPro"/>
</dbReference>
<feature type="transmembrane region" description="Helical" evidence="1">
    <location>
        <begin position="446"/>
        <end position="467"/>
    </location>
</feature>